<protein>
    <submittedName>
        <fullName evidence="1">Uncharacterized protein</fullName>
    </submittedName>
</protein>
<dbReference type="Proteomes" id="UP000184932">
    <property type="component" value="Unassembled WGS sequence"/>
</dbReference>
<dbReference type="EMBL" id="FSRL01000002">
    <property type="protein sequence ID" value="SIO32046.1"/>
    <property type="molecule type" value="Genomic_DNA"/>
</dbReference>
<organism evidence="1 2">
    <name type="scientific">Vannielia litorea</name>
    <dbReference type="NCBI Taxonomy" id="1217970"/>
    <lineage>
        <taxon>Bacteria</taxon>
        <taxon>Pseudomonadati</taxon>
        <taxon>Pseudomonadota</taxon>
        <taxon>Alphaproteobacteria</taxon>
        <taxon>Rhodobacterales</taxon>
        <taxon>Paracoccaceae</taxon>
        <taxon>Vannielia</taxon>
    </lineage>
</organism>
<accession>A0A1N6IJ76</accession>
<gene>
    <name evidence="1" type="ORF">SAMN05444002_3959</name>
</gene>
<dbReference type="AlphaFoldDB" id="A0A1N6IJ76"/>
<reference evidence="2" key="1">
    <citation type="submission" date="2016-11" db="EMBL/GenBank/DDBJ databases">
        <authorList>
            <person name="Varghese N."/>
            <person name="Submissions S."/>
        </authorList>
    </citation>
    <scope>NUCLEOTIDE SEQUENCE [LARGE SCALE GENOMIC DNA]</scope>
    <source>
        <strain evidence="2">DSM 29440</strain>
    </source>
</reference>
<sequence>MAGQGTLRQRLAAEARLAAAIEEIDTARRQAMADASDPLHFSPSHARATNVWLRWCEARKAVLNRDLARARAASAKARKALVRSFGQMQASQALLKKL</sequence>
<dbReference type="STRING" id="1217970.SAMN05444002_3959"/>
<proteinExistence type="predicted"/>
<evidence type="ECO:0000313" key="1">
    <source>
        <dbReference type="EMBL" id="SIO32046.1"/>
    </source>
</evidence>
<name>A0A1N6IJ76_9RHOB</name>
<evidence type="ECO:0000313" key="2">
    <source>
        <dbReference type="Proteomes" id="UP000184932"/>
    </source>
</evidence>
<keyword evidence="2" id="KW-1185">Reference proteome</keyword>